<protein>
    <submittedName>
        <fullName evidence="3">DUF927 domain-containing protein</fullName>
    </submittedName>
</protein>
<dbReference type="Pfam" id="PF06048">
    <property type="entry name" value="DUF927"/>
    <property type="match status" value="1"/>
</dbReference>
<comment type="caution">
    <text evidence="3">The sequence shown here is derived from an EMBL/GenBank/DDBJ whole genome shotgun (WGS) entry which is preliminary data.</text>
</comment>
<feature type="domain" description="DUF927" evidence="2">
    <location>
        <begin position="133"/>
        <end position="328"/>
    </location>
</feature>
<evidence type="ECO:0000256" key="1">
    <source>
        <dbReference type="SAM" id="MobiDB-lite"/>
    </source>
</evidence>
<keyword evidence="4" id="KW-1185">Reference proteome</keyword>
<sequence length="625" mass="69242">MTTMAVADERPRNGAGGGASRELAPSPPWKSTTLRRRTPASPYPLKSLGKVGKRPERSRIPAFPTRWRSTMNTPNSSQLRVIDAVTAQDGAPFFHLEGPSGTCWISGSDPQKSKRETIDLIDRRTGAHLYTTRTYNEFLDLLQNTLPERDVLVAYQPGWTGDAFVVGDGRIIGEGIEIVTFDPIEKFSPAGTLEDWQVAIDPFIANQPLPFFVCALALAGPVYRFFEDSIFPPQVELVGEPRSGKSTLGILAASTGAGRAHGIGGAESWNMTQNGYELLRRLHRDHFLVLDEAEGSGQHGAARRDFAQSIVFQGATSTSKVRYTDEGSAPPISMPVLSTTNTPLRDVLRGASSNVIDAATSRMPSIRVVRSEEAVGLPVLDRLPTGYTDLEAAVRGLRGAVGNAYATALPAFVDYLVERLSAEGDALQERIRLEMGRTRDRLRRTAADGDSRHRDMLAAVEVTATLAQEAGVLLQVWGSPAQIVDVVHQEIVAYGRSTSVRPEDEYRRFWRYVAEQRKRQRVGSLHVAYLPSERFPEGCPIMIDPDEAKAYVEPDHFNRTFPGAFAFLRRMRDAGRLLVNDSEAHRLQIHAPSAMKRLGFGRVFAIRLDEKDARRVLTRRFQQRR</sequence>
<dbReference type="InterPro" id="IPR009270">
    <property type="entry name" value="DUF927"/>
</dbReference>
<name>A0A506U1V0_9HYPH</name>
<organism evidence="3 4">
    <name type="scientific">Pararhizobium mangrovi</name>
    <dbReference type="NCBI Taxonomy" id="2590452"/>
    <lineage>
        <taxon>Bacteria</taxon>
        <taxon>Pseudomonadati</taxon>
        <taxon>Pseudomonadota</taxon>
        <taxon>Alphaproteobacteria</taxon>
        <taxon>Hyphomicrobiales</taxon>
        <taxon>Rhizobiaceae</taxon>
        <taxon>Rhizobium/Agrobacterium group</taxon>
        <taxon>Pararhizobium</taxon>
    </lineage>
</organism>
<dbReference type="AlphaFoldDB" id="A0A506U1V0"/>
<gene>
    <name evidence="3" type="ORF">FJU11_14605</name>
</gene>
<proteinExistence type="predicted"/>
<evidence type="ECO:0000259" key="2">
    <source>
        <dbReference type="Pfam" id="PF06048"/>
    </source>
</evidence>
<evidence type="ECO:0000313" key="3">
    <source>
        <dbReference type="EMBL" id="TPW26549.1"/>
    </source>
</evidence>
<feature type="region of interest" description="Disordered" evidence="1">
    <location>
        <begin position="1"/>
        <end position="59"/>
    </location>
</feature>
<dbReference type="EMBL" id="VHLH01000029">
    <property type="protein sequence ID" value="TPW26549.1"/>
    <property type="molecule type" value="Genomic_DNA"/>
</dbReference>
<dbReference type="OrthoDB" id="784829at2"/>
<evidence type="ECO:0000313" key="4">
    <source>
        <dbReference type="Proteomes" id="UP000320314"/>
    </source>
</evidence>
<dbReference type="Proteomes" id="UP000320314">
    <property type="component" value="Unassembled WGS sequence"/>
</dbReference>
<accession>A0A506U1V0</accession>
<reference evidence="3 4" key="1">
    <citation type="submission" date="2019-06" db="EMBL/GenBank/DDBJ databases">
        <authorList>
            <person name="Li M."/>
        </authorList>
    </citation>
    <scope>NUCLEOTIDE SEQUENCE [LARGE SCALE GENOMIC DNA]</scope>
    <source>
        <strain evidence="3 4">BGMRC6574</strain>
    </source>
</reference>